<evidence type="ECO:0000256" key="6">
    <source>
        <dbReference type="ARBA" id="ARBA00023136"/>
    </source>
</evidence>
<dbReference type="PANTHER" id="PTHR30221">
    <property type="entry name" value="SMALL-CONDUCTANCE MECHANOSENSITIVE CHANNEL"/>
    <property type="match status" value="1"/>
</dbReference>
<organism evidence="9 10">
    <name type="scientific">Scytonema hofmannii FACHB-248</name>
    <dbReference type="NCBI Taxonomy" id="1842502"/>
    <lineage>
        <taxon>Bacteria</taxon>
        <taxon>Bacillati</taxon>
        <taxon>Cyanobacteriota</taxon>
        <taxon>Cyanophyceae</taxon>
        <taxon>Nostocales</taxon>
        <taxon>Scytonemataceae</taxon>
        <taxon>Scytonema</taxon>
    </lineage>
</organism>
<keyword evidence="5 7" id="KW-1133">Transmembrane helix</keyword>
<evidence type="ECO:0000256" key="1">
    <source>
        <dbReference type="ARBA" id="ARBA00004651"/>
    </source>
</evidence>
<dbReference type="InterPro" id="IPR018490">
    <property type="entry name" value="cNMP-bd_dom_sf"/>
</dbReference>
<evidence type="ECO:0000256" key="5">
    <source>
        <dbReference type="ARBA" id="ARBA00022989"/>
    </source>
</evidence>
<evidence type="ECO:0000256" key="2">
    <source>
        <dbReference type="ARBA" id="ARBA00008017"/>
    </source>
</evidence>
<dbReference type="InterPro" id="IPR014710">
    <property type="entry name" value="RmlC-like_jellyroll"/>
</dbReference>
<dbReference type="PANTHER" id="PTHR30221:SF1">
    <property type="entry name" value="SMALL-CONDUCTANCE MECHANOSENSITIVE CHANNEL"/>
    <property type="match status" value="1"/>
</dbReference>
<keyword evidence="4 7" id="KW-0812">Transmembrane</keyword>
<dbReference type="Pfam" id="PF21082">
    <property type="entry name" value="MS_channel_3rd"/>
    <property type="match status" value="1"/>
</dbReference>
<dbReference type="RefSeq" id="WP_029638249.1">
    <property type="nucleotide sequence ID" value="NZ_JACJTA010000051.1"/>
</dbReference>
<dbReference type="InterPro" id="IPR006685">
    <property type="entry name" value="MscS_channel_2nd"/>
</dbReference>
<evidence type="ECO:0000256" key="3">
    <source>
        <dbReference type="ARBA" id="ARBA00022475"/>
    </source>
</evidence>
<dbReference type="EMBL" id="JACJTA010000051">
    <property type="protein sequence ID" value="MBD2606927.1"/>
    <property type="molecule type" value="Genomic_DNA"/>
</dbReference>
<dbReference type="Gene3D" id="2.30.30.60">
    <property type="match status" value="1"/>
</dbReference>
<comment type="subcellular location">
    <subcellularLocation>
        <location evidence="1">Cell membrane</location>
        <topology evidence="1">Multi-pass membrane protein</topology>
    </subcellularLocation>
</comment>
<keyword evidence="10" id="KW-1185">Reference proteome</keyword>
<dbReference type="Proteomes" id="UP000660380">
    <property type="component" value="Unassembled WGS sequence"/>
</dbReference>
<comment type="caution">
    <text evidence="9">The sequence shown here is derived from an EMBL/GenBank/DDBJ whole genome shotgun (WGS) entry which is preliminary data.</text>
</comment>
<dbReference type="Gene3D" id="3.30.70.100">
    <property type="match status" value="1"/>
</dbReference>
<dbReference type="SUPFAM" id="SSF82861">
    <property type="entry name" value="Mechanosensitive channel protein MscS (YggB), transmembrane region"/>
    <property type="match status" value="1"/>
</dbReference>
<dbReference type="InterPro" id="IPR023408">
    <property type="entry name" value="MscS_beta-dom_sf"/>
</dbReference>
<dbReference type="SMART" id="SM00100">
    <property type="entry name" value="cNMP"/>
    <property type="match status" value="1"/>
</dbReference>
<evidence type="ECO:0000259" key="8">
    <source>
        <dbReference type="PROSITE" id="PS50042"/>
    </source>
</evidence>
<name>A0ABR8GUT3_9CYAN</name>
<dbReference type="Pfam" id="PF00027">
    <property type="entry name" value="cNMP_binding"/>
    <property type="match status" value="1"/>
</dbReference>
<feature type="transmembrane region" description="Helical" evidence="7">
    <location>
        <begin position="48"/>
        <end position="67"/>
    </location>
</feature>
<dbReference type="PROSITE" id="PS50042">
    <property type="entry name" value="CNMP_BINDING_3"/>
    <property type="match status" value="1"/>
</dbReference>
<dbReference type="InterPro" id="IPR000595">
    <property type="entry name" value="cNMP-bd_dom"/>
</dbReference>
<gene>
    <name evidence="9" type="ORF">H6G81_20920</name>
</gene>
<dbReference type="InterPro" id="IPR011066">
    <property type="entry name" value="MscS_channel_C_sf"/>
</dbReference>
<keyword evidence="6 7" id="KW-0472">Membrane</keyword>
<feature type="transmembrane region" description="Helical" evidence="7">
    <location>
        <begin position="82"/>
        <end position="99"/>
    </location>
</feature>
<dbReference type="InterPro" id="IPR011014">
    <property type="entry name" value="MscS_channel_TM-2"/>
</dbReference>
<comment type="similarity">
    <text evidence="2">Belongs to the MscS (TC 1.A.23) family.</text>
</comment>
<dbReference type="Gene3D" id="2.60.120.10">
    <property type="entry name" value="Jelly Rolls"/>
    <property type="match status" value="1"/>
</dbReference>
<dbReference type="SUPFAM" id="SSF82689">
    <property type="entry name" value="Mechanosensitive channel protein MscS (YggB), C-terminal domain"/>
    <property type="match status" value="1"/>
</dbReference>
<feature type="transmembrane region" description="Helical" evidence="7">
    <location>
        <begin position="12"/>
        <end position="36"/>
    </location>
</feature>
<reference evidence="9 10" key="1">
    <citation type="journal article" date="2020" name="ISME J.">
        <title>Comparative genomics reveals insights into cyanobacterial evolution and habitat adaptation.</title>
        <authorList>
            <person name="Chen M.Y."/>
            <person name="Teng W.K."/>
            <person name="Zhao L."/>
            <person name="Hu C.X."/>
            <person name="Zhou Y.K."/>
            <person name="Han B.P."/>
            <person name="Song L.R."/>
            <person name="Shu W.S."/>
        </authorList>
    </citation>
    <scope>NUCLEOTIDE SEQUENCE [LARGE SCALE GENOMIC DNA]</scope>
    <source>
        <strain evidence="9 10">FACHB-248</strain>
    </source>
</reference>
<dbReference type="PROSITE" id="PS00888">
    <property type="entry name" value="CNMP_BINDING_1"/>
    <property type="match status" value="1"/>
</dbReference>
<dbReference type="InterPro" id="IPR010920">
    <property type="entry name" value="LSM_dom_sf"/>
</dbReference>
<dbReference type="Pfam" id="PF00924">
    <property type="entry name" value="MS_channel_2nd"/>
    <property type="match status" value="1"/>
</dbReference>
<evidence type="ECO:0000313" key="9">
    <source>
        <dbReference type="EMBL" id="MBD2606927.1"/>
    </source>
</evidence>
<keyword evidence="3" id="KW-1003">Cell membrane</keyword>
<feature type="domain" description="Cyclic nucleotide-binding" evidence="8">
    <location>
        <begin position="363"/>
        <end position="461"/>
    </location>
</feature>
<dbReference type="SUPFAM" id="SSF51206">
    <property type="entry name" value="cAMP-binding domain-like"/>
    <property type="match status" value="1"/>
</dbReference>
<proteinExistence type="inferred from homology"/>
<evidence type="ECO:0000256" key="4">
    <source>
        <dbReference type="ARBA" id="ARBA00022692"/>
    </source>
</evidence>
<dbReference type="PRINTS" id="PR00103">
    <property type="entry name" value="CAMPKINASE"/>
</dbReference>
<sequence>MSNLSFSRDWHIWALIVGLGFPLVVVLLGEVIYHLQRRGRPMAATLQVVKNLVLPVLILMLLIRNVWKLDVHGNFAKVVETLFWISVIYASFSLFNVILFEKAEANTWRARMPKLLIDLARLFLVLVGSAIVLAAVWGADLAGLATGLGVSSIVIGLALQDTLGSIMSGIALLLERPFSVGDWLRVGNSEGEDKAIEGQVIDINWRSVRLLNLQRQVIIVPHQFIGKGIIHNYSQPERIYNQRINIGFSYDSPPNLVKQVLTSTALATQGILAKPEPESKTTSYDETAIIYEVEFFIENFEDVEQILDRFMTRIWYAAQRNNLTLYRYRYEYAVETADKTDSASSKLAQSLHSIPGFMPLAREHKNLDDLAKGTILQQFGAGEKVIRQGEPGNALYIIIAGQVLVTVTNEFGTELEVMTILRGEFFGEMALFTGEPSPVSIAAVEDLQVLVIYSDAVNTMIERQPSLGREIGQIIEARSKAVSMAQQADVSSNPEVELPIRNWK</sequence>
<dbReference type="InterPro" id="IPR045275">
    <property type="entry name" value="MscS_archaea/bacteria_type"/>
</dbReference>
<evidence type="ECO:0000256" key="7">
    <source>
        <dbReference type="SAM" id="Phobius"/>
    </source>
</evidence>
<dbReference type="InterPro" id="IPR049278">
    <property type="entry name" value="MS_channel_C"/>
</dbReference>
<protein>
    <submittedName>
        <fullName evidence="9">Mechanosensitive ion channel family protein</fullName>
    </submittedName>
</protein>
<evidence type="ECO:0000313" key="10">
    <source>
        <dbReference type="Proteomes" id="UP000660380"/>
    </source>
</evidence>
<dbReference type="InterPro" id="IPR018488">
    <property type="entry name" value="cNMP-bd_CS"/>
</dbReference>
<dbReference type="CDD" id="cd00038">
    <property type="entry name" value="CAP_ED"/>
    <property type="match status" value="1"/>
</dbReference>
<dbReference type="SUPFAM" id="SSF50182">
    <property type="entry name" value="Sm-like ribonucleoproteins"/>
    <property type="match status" value="1"/>
</dbReference>
<accession>A0ABR8GUT3</accession>
<feature type="transmembrane region" description="Helical" evidence="7">
    <location>
        <begin position="119"/>
        <end position="139"/>
    </location>
</feature>
<dbReference type="Gene3D" id="1.10.287.1260">
    <property type="match status" value="1"/>
</dbReference>